<dbReference type="PANTHER" id="PTHR35997:SF9">
    <property type="entry name" value="DUF4408 DOMAIN-CONTAINING PROTEIN"/>
    <property type="match status" value="1"/>
</dbReference>
<dbReference type="EnsemblPlants" id="Bo2g146300.1">
    <property type="protein sequence ID" value="Bo2g146300.1"/>
    <property type="gene ID" value="Bo2g146300"/>
</dbReference>
<feature type="transmembrane region" description="Helical" evidence="1">
    <location>
        <begin position="46"/>
        <end position="62"/>
    </location>
</feature>
<keyword evidence="3" id="KW-1185">Reference proteome</keyword>
<dbReference type="AlphaFoldDB" id="A0A0D3AWD8"/>
<evidence type="ECO:0000256" key="1">
    <source>
        <dbReference type="SAM" id="Phobius"/>
    </source>
</evidence>
<reference evidence="2" key="2">
    <citation type="submission" date="2015-03" db="UniProtKB">
        <authorList>
            <consortium name="EnsemblPlants"/>
        </authorList>
    </citation>
    <scope>IDENTIFICATION</scope>
</reference>
<keyword evidence="1" id="KW-0812">Transmembrane</keyword>
<keyword evidence="1" id="KW-1133">Transmembrane helix</keyword>
<organism evidence="2 3">
    <name type="scientific">Brassica oleracea var. oleracea</name>
    <dbReference type="NCBI Taxonomy" id="109376"/>
    <lineage>
        <taxon>Eukaryota</taxon>
        <taxon>Viridiplantae</taxon>
        <taxon>Streptophyta</taxon>
        <taxon>Embryophyta</taxon>
        <taxon>Tracheophyta</taxon>
        <taxon>Spermatophyta</taxon>
        <taxon>Magnoliopsida</taxon>
        <taxon>eudicotyledons</taxon>
        <taxon>Gunneridae</taxon>
        <taxon>Pentapetalae</taxon>
        <taxon>rosids</taxon>
        <taxon>malvids</taxon>
        <taxon>Brassicales</taxon>
        <taxon>Brassicaceae</taxon>
        <taxon>Brassiceae</taxon>
        <taxon>Brassica</taxon>
    </lineage>
</organism>
<name>A0A0D3AWD8_BRAOL</name>
<evidence type="ECO:0000313" key="2">
    <source>
        <dbReference type="EnsemblPlants" id="Bo2g146300.1"/>
    </source>
</evidence>
<dbReference type="HOGENOM" id="CLU_788346_0_0_1"/>
<dbReference type="PANTHER" id="PTHR35997">
    <property type="entry name" value="COTTON FIBER PROTEIN-RELATED"/>
    <property type="match status" value="1"/>
</dbReference>
<keyword evidence="1" id="KW-0472">Membrane</keyword>
<accession>A0A0D3AWD8</accession>
<feature type="transmembrane region" description="Helical" evidence="1">
    <location>
        <begin position="12"/>
        <end position="34"/>
    </location>
</feature>
<dbReference type="Gramene" id="Bo2g146300.1">
    <property type="protein sequence ID" value="Bo2g146300.1"/>
    <property type="gene ID" value="Bo2g146300"/>
</dbReference>
<evidence type="ECO:0008006" key="4">
    <source>
        <dbReference type="Google" id="ProtNLM"/>
    </source>
</evidence>
<protein>
    <recommendedName>
        <fullName evidence="4">DUF4408 domain-containing protein</fullName>
    </recommendedName>
</protein>
<reference evidence="2 3" key="1">
    <citation type="journal article" date="2014" name="Genome Biol.">
        <title>Transcriptome and methylome profiling reveals relics of genome dominance in the mesopolyploid Brassica oleracea.</title>
        <authorList>
            <person name="Parkin I.A."/>
            <person name="Koh C."/>
            <person name="Tang H."/>
            <person name="Robinson S.J."/>
            <person name="Kagale S."/>
            <person name="Clarke W.E."/>
            <person name="Town C.D."/>
            <person name="Nixon J."/>
            <person name="Krishnakumar V."/>
            <person name="Bidwell S.L."/>
            <person name="Denoeud F."/>
            <person name="Belcram H."/>
            <person name="Links M.G."/>
            <person name="Just J."/>
            <person name="Clarke C."/>
            <person name="Bender T."/>
            <person name="Huebert T."/>
            <person name="Mason A.S."/>
            <person name="Pires J.C."/>
            <person name="Barker G."/>
            <person name="Moore J."/>
            <person name="Walley P.G."/>
            <person name="Manoli S."/>
            <person name="Batley J."/>
            <person name="Edwards D."/>
            <person name="Nelson M.N."/>
            <person name="Wang X."/>
            <person name="Paterson A.H."/>
            <person name="King G."/>
            <person name="Bancroft I."/>
            <person name="Chalhoub B."/>
            <person name="Sharpe A.G."/>
        </authorList>
    </citation>
    <scope>NUCLEOTIDE SEQUENCE</scope>
    <source>
        <strain evidence="2 3">cv. TO1000</strain>
    </source>
</reference>
<proteinExistence type="predicted"/>
<dbReference type="Proteomes" id="UP000032141">
    <property type="component" value="Chromosome C2"/>
</dbReference>
<evidence type="ECO:0000313" key="3">
    <source>
        <dbReference type="Proteomes" id="UP000032141"/>
    </source>
</evidence>
<sequence>MEMKRDLRVEEENMCTSLLTAFVVLSMACLKHFYSVSYLIEQWRSLVFLLLNVVLLAVYFTSTRPVSGKTHHNFKTRRGGALRMMRERKSKKAKKTRVVEEPACSVVVEPKEVIKNCIVEETRSVCPEFEDTVKDCLLHKDSVDSHDKEDESEPGRLSNEELNERVEAFITTFRQHLVLDARRGRDRKTNQKMRTKDSDISILGPVRFVNWTRHPDADADRCSFGAKQEVKLDAASRLILKTHPDFFGFLDEMFERFQLQQATISRRMIQNFRNRERTTPASNYCTRMPRLEFSSSLRNEQGHSERDETRRVASPTRCLLCPNWKLLFSFPSVRDGINSKYGPNVWSPSPKD</sequence>
<dbReference type="PROSITE" id="PS51257">
    <property type="entry name" value="PROKAR_LIPOPROTEIN"/>
    <property type="match status" value="1"/>
</dbReference>